<keyword evidence="4" id="KW-1185">Reference proteome</keyword>
<accession>A0A1I6PID0</accession>
<organism evidence="3 4">
    <name type="scientific">Alloyangia pacifica</name>
    <dbReference type="NCBI Taxonomy" id="311180"/>
    <lineage>
        <taxon>Bacteria</taxon>
        <taxon>Pseudomonadati</taxon>
        <taxon>Pseudomonadota</taxon>
        <taxon>Alphaproteobacteria</taxon>
        <taxon>Rhodobacterales</taxon>
        <taxon>Roseobacteraceae</taxon>
        <taxon>Alloyangia</taxon>
    </lineage>
</organism>
<protein>
    <submittedName>
        <fullName evidence="3">Invasion protein IalB, involved in pathogenesis</fullName>
    </submittedName>
</protein>
<dbReference type="InterPro" id="IPR010642">
    <property type="entry name" value="Invasion_prot_B"/>
</dbReference>
<dbReference type="OrthoDB" id="9797912at2"/>
<dbReference type="AlphaFoldDB" id="A0A1I6PID0"/>
<sequence length="224" mass="23325">MTRPLQILRLLPLAALLGAMPAYAQDAADTSDAPATEEATGSEQPEGSIAAGGLSLGEDADGEAPAAPGQEKPETYVKATHGAWELQCLRAPEGSDVEDPCQMYQLLQDGEGNNVAEVSLFRVANGGQVVAGGTFVVPLETLLTQKLTIAVDGGQAKRYDFSFCTPVGCYARVGFTEEDVNRFKAGKGATISIVPALAPDQKVTVDMSLSGFTAGYAEASALRQ</sequence>
<reference evidence="4" key="1">
    <citation type="submission" date="2016-10" db="EMBL/GenBank/DDBJ databases">
        <authorList>
            <person name="Varghese N."/>
            <person name="Submissions S."/>
        </authorList>
    </citation>
    <scope>NUCLEOTIDE SEQUENCE [LARGE SCALE GENOMIC DNA]</scope>
    <source>
        <strain evidence="4">DSM 26894</strain>
    </source>
</reference>
<dbReference type="InterPro" id="IPR038696">
    <property type="entry name" value="IalB_sf"/>
</dbReference>
<dbReference type="RefSeq" id="WP_092421439.1">
    <property type="nucleotide sequence ID" value="NZ_FNCL01000002.1"/>
</dbReference>
<feature type="region of interest" description="Disordered" evidence="1">
    <location>
        <begin position="28"/>
        <end position="72"/>
    </location>
</feature>
<evidence type="ECO:0000313" key="3">
    <source>
        <dbReference type="EMBL" id="SFS39930.1"/>
    </source>
</evidence>
<dbReference type="Pfam" id="PF06776">
    <property type="entry name" value="IalB"/>
    <property type="match status" value="1"/>
</dbReference>
<feature type="chain" id="PRO_5011728428" evidence="2">
    <location>
        <begin position="25"/>
        <end position="224"/>
    </location>
</feature>
<keyword evidence="2" id="KW-0732">Signal</keyword>
<proteinExistence type="predicted"/>
<evidence type="ECO:0000256" key="2">
    <source>
        <dbReference type="SAM" id="SignalP"/>
    </source>
</evidence>
<evidence type="ECO:0000313" key="4">
    <source>
        <dbReference type="Proteomes" id="UP000199392"/>
    </source>
</evidence>
<evidence type="ECO:0000256" key="1">
    <source>
        <dbReference type="SAM" id="MobiDB-lite"/>
    </source>
</evidence>
<dbReference type="Gene3D" id="2.60.40.1880">
    <property type="entry name" value="Invasion associated locus B (IalB) protein"/>
    <property type="match status" value="1"/>
</dbReference>
<feature type="signal peptide" evidence="2">
    <location>
        <begin position="1"/>
        <end position="24"/>
    </location>
</feature>
<gene>
    <name evidence="3" type="ORF">SAMN04488050_101557</name>
</gene>
<name>A0A1I6PID0_9RHOB</name>
<dbReference type="STRING" id="311180.SAMN04488050_101557"/>
<dbReference type="EMBL" id="FOZW01000001">
    <property type="protein sequence ID" value="SFS39930.1"/>
    <property type="molecule type" value="Genomic_DNA"/>
</dbReference>
<dbReference type="Proteomes" id="UP000199392">
    <property type="component" value="Unassembled WGS sequence"/>
</dbReference>